<dbReference type="Proteomes" id="UP000593564">
    <property type="component" value="Unassembled WGS sequence"/>
</dbReference>
<dbReference type="EMBL" id="JACBKZ010000014">
    <property type="protein sequence ID" value="KAF5933281.1"/>
    <property type="molecule type" value="Genomic_DNA"/>
</dbReference>
<name>A0A7J7FZB7_CAMSI</name>
<sequence>MVDIVDELVKGALLSVLVEDPLKTCLAHFGFEGFDIDHSIEEINALFDSAPPFDYPPH</sequence>
<accession>A0A7J7FZB7</accession>
<evidence type="ECO:0000313" key="1">
    <source>
        <dbReference type="EMBL" id="KAF5933281.1"/>
    </source>
</evidence>
<proteinExistence type="predicted"/>
<gene>
    <name evidence="1" type="ORF">HYC85_029452</name>
</gene>
<dbReference type="AlphaFoldDB" id="A0A7J7FZB7"/>
<reference evidence="2" key="1">
    <citation type="journal article" date="2020" name="Nat. Commun.">
        <title>Genome assembly of wild tea tree DASZ reveals pedigree and selection history of tea varieties.</title>
        <authorList>
            <person name="Zhang W."/>
            <person name="Zhang Y."/>
            <person name="Qiu H."/>
            <person name="Guo Y."/>
            <person name="Wan H."/>
            <person name="Zhang X."/>
            <person name="Scossa F."/>
            <person name="Alseekh S."/>
            <person name="Zhang Q."/>
            <person name="Wang P."/>
            <person name="Xu L."/>
            <person name="Schmidt M.H."/>
            <person name="Jia X."/>
            <person name="Li D."/>
            <person name="Zhu A."/>
            <person name="Guo F."/>
            <person name="Chen W."/>
            <person name="Ni D."/>
            <person name="Usadel B."/>
            <person name="Fernie A.R."/>
            <person name="Wen W."/>
        </authorList>
    </citation>
    <scope>NUCLEOTIDE SEQUENCE [LARGE SCALE GENOMIC DNA]</scope>
    <source>
        <strain evidence="2">cv. G240</strain>
    </source>
</reference>
<evidence type="ECO:0000313" key="2">
    <source>
        <dbReference type="Proteomes" id="UP000593564"/>
    </source>
</evidence>
<organism evidence="1 2">
    <name type="scientific">Camellia sinensis</name>
    <name type="common">Tea plant</name>
    <name type="synonym">Thea sinensis</name>
    <dbReference type="NCBI Taxonomy" id="4442"/>
    <lineage>
        <taxon>Eukaryota</taxon>
        <taxon>Viridiplantae</taxon>
        <taxon>Streptophyta</taxon>
        <taxon>Embryophyta</taxon>
        <taxon>Tracheophyta</taxon>
        <taxon>Spermatophyta</taxon>
        <taxon>Magnoliopsida</taxon>
        <taxon>eudicotyledons</taxon>
        <taxon>Gunneridae</taxon>
        <taxon>Pentapetalae</taxon>
        <taxon>asterids</taxon>
        <taxon>Ericales</taxon>
        <taxon>Theaceae</taxon>
        <taxon>Camellia</taxon>
    </lineage>
</organism>
<keyword evidence="2" id="KW-1185">Reference proteome</keyword>
<comment type="caution">
    <text evidence="1">The sequence shown here is derived from an EMBL/GenBank/DDBJ whole genome shotgun (WGS) entry which is preliminary data.</text>
</comment>
<reference evidence="1 2" key="2">
    <citation type="submission" date="2020-07" db="EMBL/GenBank/DDBJ databases">
        <title>Genome assembly of wild tea tree DASZ reveals pedigree and selection history of tea varieties.</title>
        <authorList>
            <person name="Zhang W."/>
        </authorList>
    </citation>
    <scope>NUCLEOTIDE SEQUENCE [LARGE SCALE GENOMIC DNA]</scope>
    <source>
        <strain evidence="2">cv. G240</strain>
        <tissue evidence="1">Leaf</tissue>
    </source>
</reference>
<protein>
    <submittedName>
        <fullName evidence="1">Uncharacterized protein</fullName>
    </submittedName>
</protein>